<feature type="domain" description="POTRA" evidence="10">
    <location>
        <begin position="26"/>
        <end position="93"/>
    </location>
</feature>
<evidence type="ECO:0000256" key="6">
    <source>
        <dbReference type="ARBA" id="ARBA00023136"/>
    </source>
</evidence>
<evidence type="ECO:0000313" key="11">
    <source>
        <dbReference type="EMBL" id="CAA6807799.1"/>
    </source>
</evidence>
<dbReference type="Pfam" id="PF01103">
    <property type="entry name" value="Omp85"/>
    <property type="match status" value="1"/>
</dbReference>
<keyword evidence="5 8" id="KW-0677">Repeat</keyword>
<keyword evidence="4 8" id="KW-0732">Signal</keyword>
<feature type="signal peptide" evidence="8">
    <location>
        <begin position="1"/>
        <end position="23"/>
    </location>
</feature>
<gene>
    <name evidence="8" type="primary">bamA</name>
    <name evidence="11" type="ORF">HELGO_WM12598</name>
</gene>
<dbReference type="HAMAP" id="MF_01430">
    <property type="entry name" value="OM_assembly_BamA"/>
    <property type="match status" value="1"/>
</dbReference>
<comment type="function">
    <text evidence="8">Part of the outer membrane protein assembly complex, which is involved in assembly and insertion of beta-barrel proteins into the outer membrane.</text>
</comment>
<evidence type="ECO:0000259" key="10">
    <source>
        <dbReference type="PROSITE" id="PS51779"/>
    </source>
</evidence>
<dbReference type="InterPro" id="IPR010827">
    <property type="entry name" value="BamA/TamA_POTRA"/>
</dbReference>
<evidence type="ECO:0000256" key="2">
    <source>
        <dbReference type="ARBA" id="ARBA00022452"/>
    </source>
</evidence>
<dbReference type="AlphaFoldDB" id="A0A6S6SKE0"/>
<keyword evidence="2 8" id="KW-1134">Transmembrane beta strand</keyword>
<dbReference type="Pfam" id="PF07244">
    <property type="entry name" value="POTRA"/>
    <property type="match status" value="5"/>
</dbReference>
<evidence type="ECO:0000256" key="3">
    <source>
        <dbReference type="ARBA" id="ARBA00022692"/>
    </source>
</evidence>
<dbReference type="PIRSF" id="PIRSF006076">
    <property type="entry name" value="OM_assembly_OMP85"/>
    <property type="match status" value="1"/>
</dbReference>
<feature type="domain" description="POTRA" evidence="10">
    <location>
        <begin position="349"/>
        <end position="423"/>
    </location>
</feature>
<dbReference type="GO" id="GO:1990063">
    <property type="term" value="C:Bam protein complex"/>
    <property type="evidence" value="ECO:0007669"/>
    <property type="project" value="TreeGrafter"/>
</dbReference>
<organism evidence="11">
    <name type="scientific">uncultured Thiotrichaceae bacterium</name>
    <dbReference type="NCBI Taxonomy" id="298394"/>
    <lineage>
        <taxon>Bacteria</taxon>
        <taxon>Pseudomonadati</taxon>
        <taxon>Pseudomonadota</taxon>
        <taxon>Gammaproteobacteria</taxon>
        <taxon>Thiotrichales</taxon>
        <taxon>Thiotrichaceae</taxon>
        <taxon>environmental samples</taxon>
    </lineage>
</organism>
<dbReference type="InterPro" id="IPR034746">
    <property type="entry name" value="POTRA"/>
</dbReference>
<keyword evidence="3 8" id="KW-0812">Transmembrane</keyword>
<feature type="domain" description="POTRA" evidence="10">
    <location>
        <begin position="94"/>
        <end position="174"/>
    </location>
</feature>
<evidence type="ECO:0000256" key="8">
    <source>
        <dbReference type="HAMAP-Rule" id="MF_01430"/>
    </source>
</evidence>
<evidence type="ECO:0000256" key="7">
    <source>
        <dbReference type="ARBA" id="ARBA00023237"/>
    </source>
</evidence>
<dbReference type="InterPro" id="IPR023707">
    <property type="entry name" value="OM_assembly_BamA"/>
</dbReference>
<dbReference type="InterPro" id="IPR000184">
    <property type="entry name" value="Bac_surfAg_D15"/>
</dbReference>
<dbReference type="GO" id="GO:0051205">
    <property type="term" value="P:protein insertion into membrane"/>
    <property type="evidence" value="ECO:0007669"/>
    <property type="project" value="UniProtKB-UniRule"/>
</dbReference>
<evidence type="ECO:0000256" key="1">
    <source>
        <dbReference type="ARBA" id="ARBA00004370"/>
    </source>
</evidence>
<dbReference type="PANTHER" id="PTHR12815">
    <property type="entry name" value="SORTING AND ASSEMBLY MACHINERY SAMM50 PROTEIN FAMILY MEMBER"/>
    <property type="match status" value="1"/>
</dbReference>
<proteinExistence type="inferred from homology"/>
<keyword evidence="7 8" id="KW-0998">Cell outer membrane</keyword>
<evidence type="ECO:0000256" key="4">
    <source>
        <dbReference type="ARBA" id="ARBA00022729"/>
    </source>
</evidence>
<dbReference type="InterPro" id="IPR039910">
    <property type="entry name" value="D15-like"/>
</dbReference>
<dbReference type="Gene3D" id="3.10.20.310">
    <property type="entry name" value="membrane protein fhac"/>
    <property type="match status" value="5"/>
</dbReference>
<comment type="similarity">
    <text evidence="8">Belongs to the BamA family.</text>
</comment>
<dbReference type="Gene3D" id="2.40.160.50">
    <property type="entry name" value="membrane protein fhac: a member of the omp85/tpsb transporter family"/>
    <property type="match status" value="1"/>
</dbReference>
<accession>A0A6S6SKE0</accession>
<reference evidence="11" key="1">
    <citation type="submission" date="2020-01" db="EMBL/GenBank/DDBJ databases">
        <authorList>
            <person name="Meier V. D."/>
            <person name="Meier V D."/>
        </authorList>
    </citation>
    <scope>NUCLEOTIDE SEQUENCE</scope>
    <source>
        <strain evidence="11">HLG_WM_MAG_07</strain>
    </source>
</reference>
<sequence length="762" mass="85014" precursor="true">MNSRILSLSLASCLFAVSQGAWAADFTVKDIQINGIERVDPGTVLANIPVKVGDQYQDHMTANIVRSLYKTGLFDNVSLQQSANVLVVNVSERRAVGEINFSGNKAFTSEELQALLLRAGIRKGQTLNSSALSRVEAQIKQLYVSKGKYGVAVKSSVTDLARNRVAVNVDITEGKEARVRRVKITGNRAFTEAELLKTMETGERKAYQFFGDRDRYTKQKLVGDLDRLTAFYRDKGYLKFKVLSSNVNLSDDKKDIFVNISVDEGDRYRVGNIDISGVPGLTKADTQSVLKMKKGDVFSQQLLEESRKSLRLKVEQGGHAFAKVGLRPQIDEARKVVNLSFLADKGKRVYVRRINIKGNYRTRDEVYRREMRQLESSWYSREKVDRSRVRLQRLPYVQSVKIQQTPVAGTRDQVDLEVTVTEQLSNQFTAGVGFSQSQGVIFNLGLKQQNFLGSGKSLGVNANNSAATKRFSLSYNDPYHTIDGIGRGFDIFYNKTDTEEDDLVSSYISDSFGGNLNYTLPLSEENSLRFSVGYEKRDIKETSTTPQYIKDFLTDNGDSYDELLGTVSYVHDTRNRTIFPTEGNRQSFSFEAGLPGSDLEYYKLRYKGANYWDLNDTFTFALKGGVSYGDGFGDTSELPFFERFYAGGIGSVRGFEKNTLGVQDENDDAVGGDFSFNTTAELSFPAPFAQDLKTLRMTAFVDAGNVFDSVDDFESDELRTSVGIGATWISPFGPLTLSYAQPLNDEDGDDVQEIQFSVGATF</sequence>
<feature type="domain" description="POTRA" evidence="10">
    <location>
        <begin position="177"/>
        <end position="265"/>
    </location>
</feature>
<evidence type="ECO:0000256" key="9">
    <source>
        <dbReference type="NCBIfam" id="TIGR03303"/>
    </source>
</evidence>
<name>A0A6S6SKE0_9GAMM</name>
<keyword evidence="6 8" id="KW-0472">Membrane</keyword>
<protein>
    <recommendedName>
        <fullName evidence="8 9">Outer membrane protein assembly factor BamA</fullName>
    </recommendedName>
</protein>
<comment type="subunit">
    <text evidence="8">Part of the Bam complex.</text>
</comment>
<feature type="chain" id="PRO_5028544002" description="Outer membrane protein assembly factor BamA" evidence="8">
    <location>
        <begin position="24"/>
        <end position="762"/>
    </location>
</feature>
<dbReference type="NCBIfam" id="TIGR03303">
    <property type="entry name" value="OM_YaeT"/>
    <property type="match status" value="1"/>
</dbReference>
<dbReference type="PROSITE" id="PS51779">
    <property type="entry name" value="POTRA"/>
    <property type="match status" value="4"/>
</dbReference>
<dbReference type="PANTHER" id="PTHR12815:SF23">
    <property type="entry name" value="OUTER MEMBRANE PROTEIN ASSEMBLY FACTOR BAMA"/>
    <property type="match status" value="1"/>
</dbReference>
<dbReference type="EMBL" id="CACVAY010000034">
    <property type="protein sequence ID" value="CAA6807799.1"/>
    <property type="molecule type" value="Genomic_DNA"/>
</dbReference>
<dbReference type="GO" id="GO:0043165">
    <property type="term" value="P:Gram-negative-bacterium-type cell outer membrane assembly"/>
    <property type="evidence" value="ECO:0007669"/>
    <property type="project" value="UniProtKB-UniRule"/>
</dbReference>
<comment type="subcellular location">
    <subcellularLocation>
        <location evidence="8">Cell outer membrane</location>
    </subcellularLocation>
    <subcellularLocation>
        <location evidence="1">Membrane</location>
    </subcellularLocation>
</comment>
<evidence type="ECO:0000256" key="5">
    <source>
        <dbReference type="ARBA" id="ARBA00022737"/>
    </source>
</evidence>